<comment type="caution">
    <text evidence="1">The sequence shown here is derived from an EMBL/GenBank/DDBJ whole genome shotgun (WGS) entry which is preliminary data.</text>
</comment>
<dbReference type="Proteomes" id="UP000562045">
    <property type="component" value="Unassembled WGS sequence"/>
</dbReference>
<protein>
    <submittedName>
        <fullName evidence="1">Uncharacterized protein</fullName>
    </submittedName>
</protein>
<evidence type="ECO:0000313" key="2">
    <source>
        <dbReference type="Proteomes" id="UP000562045"/>
    </source>
</evidence>
<organism evidence="1 2">
    <name type="scientific">Nocardioides aromaticivorans</name>
    <dbReference type="NCBI Taxonomy" id="200618"/>
    <lineage>
        <taxon>Bacteria</taxon>
        <taxon>Bacillati</taxon>
        <taxon>Actinomycetota</taxon>
        <taxon>Actinomycetes</taxon>
        <taxon>Propionibacteriales</taxon>
        <taxon>Nocardioidaceae</taxon>
        <taxon>Nocardioides</taxon>
    </lineage>
</organism>
<dbReference type="AlphaFoldDB" id="A0A7Y9ZCR2"/>
<sequence length="451" mass="49960">MHRVEWTPRDLLRAIFPELQSFSGMLRDLLGLYAKVEAQSASDENLRIVYEFDEHDPFDLLLSSFREQAESASRVVTSGGGVGFPADHAFDSPARKFGDWDRVAAIFGERPDDWPFNKGAPRCASTGNPDADAVIARGLRVVDSVMAVLARFGATRGAVTAWRDVQGVERTIAADMAQAAHDYWPLMTTASLHGLADAVRRGSAELGVLTELDRWLDWFESAAEMEQAVTEVTDLLSLPTWGKRHELYSAWVSTQIDAALAVDRATFHVKDGVLAFPFKATLLADVMATGGPYELWCEMRTDLVDQISLERVGGIQPDYRIVRRDPGGRMTTVLAIEVKQYRRGAAGRHGAVLAKYAAGLPEATVLLVGHGPLGRTVRDRVPSADRSRTSVFENVRPDRPNEARSFRAEIERLLPEDSTQTDIPSEIELRWDPRVYDLDLHVRFSSGAIVS</sequence>
<evidence type="ECO:0000313" key="1">
    <source>
        <dbReference type="EMBL" id="NYI42984.1"/>
    </source>
</evidence>
<proteinExistence type="predicted"/>
<reference evidence="1 2" key="1">
    <citation type="submission" date="2020-07" db="EMBL/GenBank/DDBJ databases">
        <title>Sequencing the genomes of 1000 actinobacteria strains.</title>
        <authorList>
            <person name="Klenk H.-P."/>
        </authorList>
    </citation>
    <scope>NUCLEOTIDE SEQUENCE [LARGE SCALE GENOMIC DNA]</scope>
    <source>
        <strain evidence="1 2">DSM 15131</strain>
    </source>
</reference>
<dbReference type="EMBL" id="JACBZM010000001">
    <property type="protein sequence ID" value="NYI42984.1"/>
    <property type="molecule type" value="Genomic_DNA"/>
</dbReference>
<name>A0A7Y9ZCR2_9ACTN</name>
<dbReference type="RefSeq" id="WP_179647315.1">
    <property type="nucleotide sequence ID" value="NZ_JACBZM010000001.1"/>
</dbReference>
<gene>
    <name evidence="1" type="ORF">BJ993_000064</name>
</gene>
<accession>A0A7Y9ZCR2</accession>